<dbReference type="AlphaFoldDB" id="A0ABD2XLS3"/>
<feature type="transmembrane region" description="Helical" evidence="9">
    <location>
        <begin position="277"/>
        <end position="301"/>
    </location>
</feature>
<evidence type="ECO:0000259" key="10">
    <source>
        <dbReference type="Pfam" id="PF01699"/>
    </source>
</evidence>
<keyword evidence="2" id="KW-0813">Transport</keyword>
<keyword evidence="6 9" id="KW-1133">Transmembrane helix</keyword>
<keyword evidence="5 9" id="KW-0812">Transmembrane</keyword>
<dbReference type="Proteomes" id="UP001627154">
    <property type="component" value="Unassembled WGS sequence"/>
</dbReference>
<dbReference type="InterPro" id="IPR051359">
    <property type="entry name" value="CaCA_antiporter"/>
</dbReference>
<dbReference type="GO" id="GO:0006816">
    <property type="term" value="P:calcium ion transport"/>
    <property type="evidence" value="ECO:0007669"/>
    <property type="project" value="UniProtKB-KW"/>
</dbReference>
<reference evidence="11 12" key="1">
    <citation type="journal article" date="2024" name="bioRxiv">
        <title>A reference genome for Trichogramma kaykai: A tiny desert-dwelling parasitoid wasp with competing sex-ratio distorters.</title>
        <authorList>
            <person name="Culotta J."/>
            <person name="Lindsey A.R."/>
        </authorList>
    </citation>
    <scope>NUCLEOTIDE SEQUENCE [LARGE SCALE GENOMIC DNA]</scope>
    <source>
        <strain evidence="11 12">KSX58</strain>
    </source>
</reference>
<feature type="transmembrane region" description="Helical" evidence="9">
    <location>
        <begin position="349"/>
        <end position="365"/>
    </location>
</feature>
<dbReference type="GO" id="GO:0016020">
    <property type="term" value="C:membrane"/>
    <property type="evidence" value="ECO:0007669"/>
    <property type="project" value="UniProtKB-SubCell"/>
</dbReference>
<evidence type="ECO:0000256" key="1">
    <source>
        <dbReference type="ARBA" id="ARBA00004141"/>
    </source>
</evidence>
<evidence type="ECO:0000256" key="8">
    <source>
        <dbReference type="SAM" id="MobiDB-lite"/>
    </source>
</evidence>
<protein>
    <recommendedName>
        <fullName evidence="10">Sodium/calcium exchanger membrane region domain-containing protein</fullName>
    </recommendedName>
</protein>
<feature type="transmembrane region" description="Helical" evidence="9">
    <location>
        <begin position="322"/>
        <end position="343"/>
    </location>
</feature>
<evidence type="ECO:0000256" key="7">
    <source>
        <dbReference type="ARBA" id="ARBA00023136"/>
    </source>
</evidence>
<dbReference type="EMBL" id="JBJJXI010000019">
    <property type="protein sequence ID" value="KAL3405762.1"/>
    <property type="molecule type" value="Genomic_DNA"/>
</dbReference>
<accession>A0ABD2XLS3</accession>
<sequence length="387" mass="42637">MPTLRDADVLLAFVENRNVDVNVPPQLPKRSRAYDIHAKLDVAISREIIRGRTKSADDGDEEEAPEKSSSASSRPRGLFREFLYDVNPINAIDWKESGWLVRILLVLRSPFMFVLQLLVPVVNETAEKRGWSKLLNCLQISYTLNVAIVLLGYADRSGASGGRNRLLHARARRHGLRLHLGRSSTQGTQRELSLNYIFAATRLRTDNSANLLAFAGFLVAMLVVYLMAKEVMSVLQCIGFASGISDAMLGITLLAWGNSVGDLISNVTIARRGFPRMGFSACFGGPMFNTLMGLGLTYGLAVAKEPELKIKIRTSHMAMGCLAFLLSSLVASLIYLTITGFAARRSYGFLLYTVYAVFMTINLLSEGHVIHPLGHSPVTLFDPIDNV</sequence>
<name>A0ABD2XLS3_9HYME</name>
<feature type="transmembrane region" description="Helical" evidence="9">
    <location>
        <begin position="211"/>
        <end position="228"/>
    </location>
</feature>
<keyword evidence="12" id="KW-1185">Reference proteome</keyword>
<dbReference type="GO" id="GO:0015297">
    <property type="term" value="F:antiporter activity"/>
    <property type="evidence" value="ECO:0007669"/>
    <property type="project" value="UniProtKB-KW"/>
</dbReference>
<dbReference type="InterPro" id="IPR004837">
    <property type="entry name" value="NaCa_Exmemb"/>
</dbReference>
<keyword evidence="3" id="KW-0050">Antiport</keyword>
<dbReference type="Gene3D" id="1.20.1420.30">
    <property type="entry name" value="NCX, central ion-binding region"/>
    <property type="match status" value="1"/>
</dbReference>
<gene>
    <name evidence="11" type="ORF">TKK_001210</name>
</gene>
<feature type="region of interest" description="Disordered" evidence="8">
    <location>
        <begin position="52"/>
        <end position="73"/>
    </location>
</feature>
<organism evidence="11 12">
    <name type="scientific">Trichogramma kaykai</name>
    <dbReference type="NCBI Taxonomy" id="54128"/>
    <lineage>
        <taxon>Eukaryota</taxon>
        <taxon>Metazoa</taxon>
        <taxon>Ecdysozoa</taxon>
        <taxon>Arthropoda</taxon>
        <taxon>Hexapoda</taxon>
        <taxon>Insecta</taxon>
        <taxon>Pterygota</taxon>
        <taxon>Neoptera</taxon>
        <taxon>Endopterygota</taxon>
        <taxon>Hymenoptera</taxon>
        <taxon>Apocrita</taxon>
        <taxon>Proctotrupomorpha</taxon>
        <taxon>Chalcidoidea</taxon>
        <taxon>Trichogrammatidae</taxon>
        <taxon>Trichogramma</taxon>
    </lineage>
</organism>
<comment type="subcellular location">
    <subcellularLocation>
        <location evidence="1">Membrane</location>
        <topology evidence="1">Multi-pass membrane protein</topology>
    </subcellularLocation>
</comment>
<dbReference type="Pfam" id="PF01699">
    <property type="entry name" value="Na_Ca_ex"/>
    <property type="match status" value="1"/>
</dbReference>
<keyword evidence="4" id="KW-0406">Ion transport</keyword>
<keyword evidence="4" id="KW-0109">Calcium transport</keyword>
<dbReference type="PANTHER" id="PTHR12266:SF0">
    <property type="entry name" value="MITOCHONDRIAL SODIUM_CALCIUM EXCHANGER PROTEIN"/>
    <property type="match status" value="1"/>
</dbReference>
<evidence type="ECO:0000256" key="9">
    <source>
        <dbReference type="SAM" id="Phobius"/>
    </source>
</evidence>
<evidence type="ECO:0000256" key="2">
    <source>
        <dbReference type="ARBA" id="ARBA00022448"/>
    </source>
</evidence>
<comment type="caution">
    <text evidence="11">The sequence shown here is derived from an EMBL/GenBank/DDBJ whole genome shotgun (WGS) entry which is preliminary data.</text>
</comment>
<evidence type="ECO:0000313" key="11">
    <source>
        <dbReference type="EMBL" id="KAL3405762.1"/>
    </source>
</evidence>
<proteinExistence type="predicted"/>
<feature type="transmembrane region" description="Helical" evidence="9">
    <location>
        <begin position="235"/>
        <end position="257"/>
    </location>
</feature>
<evidence type="ECO:0000256" key="3">
    <source>
        <dbReference type="ARBA" id="ARBA00022449"/>
    </source>
</evidence>
<dbReference type="PANTHER" id="PTHR12266">
    <property type="entry name" value="NA+/CA2+ K+ INDEPENDENT EXCHANGER"/>
    <property type="match status" value="1"/>
</dbReference>
<evidence type="ECO:0000256" key="5">
    <source>
        <dbReference type="ARBA" id="ARBA00022692"/>
    </source>
</evidence>
<keyword evidence="7 9" id="KW-0472">Membrane</keyword>
<evidence type="ECO:0000313" key="12">
    <source>
        <dbReference type="Proteomes" id="UP001627154"/>
    </source>
</evidence>
<feature type="domain" description="Sodium/calcium exchanger membrane region" evidence="10">
    <location>
        <begin position="213"/>
        <end position="363"/>
    </location>
</feature>
<evidence type="ECO:0000256" key="4">
    <source>
        <dbReference type="ARBA" id="ARBA00022568"/>
    </source>
</evidence>
<keyword evidence="4" id="KW-0106">Calcium</keyword>
<evidence type="ECO:0000256" key="6">
    <source>
        <dbReference type="ARBA" id="ARBA00022989"/>
    </source>
</evidence>
<dbReference type="InterPro" id="IPR044880">
    <property type="entry name" value="NCX_ion-bd_dom_sf"/>
</dbReference>